<keyword evidence="1" id="KW-1133">Transmembrane helix</keyword>
<proteinExistence type="predicted"/>
<protein>
    <submittedName>
        <fullName evidence="2">Uncharacterized protein</fullName>
    </submittedName>
</protein>
<organism evidence="2 3">
    <name type="scientific">Aristolochia fimbriata</name>
    <name type="common">White veined hardy Dutchman's pipe vine</name>
    <dbReference type="NCBI Taxonomy" id="158543"/>
    <lineage>
        <taxon>Eukaryota</taxon>
        <taxon>Viridiplantae</taxon>
        <taxon>Streptophyta</taxon>
        <taxon>Embryophyta</taxon>
        <taxon>Tracheophyta</taxon>
        <taxon>Spermatophyta</taxon>
        <taxon>Magnoliopsida</taxon>
        <taxon>Magnoliidae</taxon>
        <taxon>Piperales</taxon>
        <taxon>Aristolochiaceae</taxon>
        <taxon>Aristolochia</taxon>
    </lineage>
</organism>
<dbReference type="EMBL" id="JAINDJ010000003">
    <property type="protein sequence ID" value="KAG9454471.1"/>
    <property type="molecule type" value="Genomic_DNA"/>
</dbReference>
<name>A0AAV7F3Q1_ARIFI</name>
<evidence type="ECO:0000313" key="2">
    <source>
        <dbReference type="EMBL" id="KAG9454471.1"/>
    </source>
</evidence>
<comment type="caution">
    <text evidence="2">The sequence shown here is derived from an EMBL/GenBank/DDBJ whole genome shotgun (WGS) entry which is preliminary data.</text>
</comment>
<gene>
    <name evidence="2" type="ORF">H6P81_007375</name>
</gene>
<keyword evidence="3" id="KW-1185">Reference proteome</keyword>
<feature type="transmembrane region" description="Helical" evidence="1">
    <location>
        <begin position="34"/>
        <end position="56"/>
    </location>
</feature>
<keyword evidence="1" id="KW-0472">Membrane</keyword>
<reference evidence="2 3" key="1">
    <citation type="submission" date="2021-07" db="EMBL/GenBank/DDBJ databases">
        <title>The Aristolochia fimbriata genome: insights into angiosperm evolution, floral development and chemical biosynthesis.</title>
        <authorList>
            <person name="Jiao Y."/>
        </authorList>
    </citation>
    <scope>NUCLEOTIDE SEQUENCE [LARGE SCALE GENOMIC DNA]</scope>
    <source>
        <strain evidence="2">IBCAS-2021</strain>
        <tissue evidence="2">Leaf</tissue>
    </source>
</reference>
<evidence type="ECO:0000313" key="3">
    <source>
        <dbReference type="Proteomes" id="UP000825729"/>
    </source>
</evidence>
<accession>A0AAV7F3Q1</accession>
<sequence>MAKALVRSINYCTAQILGDTERPREKESSACRKTFRFVVTVVAILGFAAIYTNFLIKQPPKRSERVWIRKEEAENVGGFFDRMSNHLKSKEWECPCKASDVVLPASTTATTTSSPAAATSRIVDFLLVQIETPNAQLGPLDSVDEFCSRVSRTEFFRGFNGTSQRILTESFRMSGLDFAPKNNLYINSFKMATLNPVSFMFDVCMSWAGALTQASASILLSHFSRKEARRLMTFHGAIKTSLLTCAKLSRWPPPGTEEYLKEARTAGSESQKLGHVVVVRFNWTEYFRECAPSFCERVTLNSTTWILFTTLAQIGGFVSCALYALRYALWPLLCTLFSYRSDAADDHHDSKRTGIVSNACREGKKSKNKNKRVLGFLFVEDIIKRRVCPLNRPNDSGMLRFLSASAH</sequence>
<dbReference type="AlphaFoldDB" id="A0AAV7F3Q1"/>
<dbReference type="Proteomes" id="UP000825729">
    <property type="component" value="Unassembled WGS sequence"/>
</dbReference>
<keyword evidence="1" id="KW-0812">Transmembrane</keyword>
<evidence type="ECO:0000256" key="1">
    <source>
        <dbReference type="SAM" id="Phobius"/>
    </source>
</evidence>